<proteinExistence type="predicted"/>
<comment type="caution">
    <text evidence="1">The sequence shown here is derived from an EMBL/GenBank/DDBJ whole genome shotgun (WGS) entry which is preliminary data.</text>
</comment>
<dbReference type="RefSeq" id="WP_344717426.1">
    <property type="nucleotide sequence ID" value="NZ_BAAAUS010000001.1"/>
</dbReference>
<sequence length="90" mass="9048">MGVLGRVGQRLGDQVVGGDLDLLGQPAIEADVEFDRDGAAAGEGLERGGQAAAGEDRRVDAAGELAQLVQSGGRLGGQVVELGEHDEAPA</sequence>
<reference evidence="2" key="1">
    <citation type="journal article" date="2019" name="Int. J. Syst. Evol. Microbiol.">
        <title>The Global Catalogue of Microorganisms (GCM) 10K type strain sequencing project: providing services to taxonomists for standard genome sequencing and annotation.</title>
        <authorList>
            <consortium name="The Broad Institute Genomics Platform"/>
            <consortium name="The Broad Institute Genome Sequencing Center for Infectious Disease"/>
            <person name="Wu L."/>
            <person name="Ma J."/>
        </authorList>
    </citation>
    <scope>NUCLEOTIDE SEQUENCE [LARGE SCALE GENOMIC DNA]</scope>
    <source>
        <strain evidence="2">CCM 7043</strain>
    </source>
</reference>
<keyword evidence="2" id="KW-1185">Reference proteome</keyword>
<name>A0ABW4FE45_9PSEU</name>
<dbReference type="EMBL" id="JBHUCO010000082">
    <property type="protein sequence ID" value="MFD1524345.1"/>
    <property type="molecule type" value="Genomic_DNA"/>
</dbReference>
<protein>
    <submittedName>
        <fullName evidence="1">Uncharacterized protein</fullName>
    </submittedName>
</protein>
<organism evidence="1 2">
    <name type="scientific">Pseudonocardia yunnanensis</name>
    <dbReference type="NCBI Taxonomy" id="58107"/>
    <lineage>
        <taxon>Bacteria</taxon>
        <taxon>Bacillati</taxon>
        <taxon>Actinomycetota</taxon>
        <taxon>Actinomycetes</taxon>
        <taxon>Pseudonocardiales</taxon>
        <taxon>Pseudonocardiaceae</taxon>
        <taxon>Pseudonocardia</taxon>
    </lineage>
</organism>
<evidence type="ECO:0000313" key="1">
    <source>
        <dbReference type="EMBL" id="MFD1524345.1"/>
    </source>
</evidence>
<evidence type="ECO:0000313" key="2">
    <source>
        <dbReference type="Proteomes" id="UP001597114"/>
    </source>
</evidence>
<accession>A0ABW4FE45</accession>
<gene>
    <name evidence="1" type="ORF">ACFSJD_43145</name>
</gene>
<dbReference type="Proteomes" id="UP001597114">
    <property type="component" value="Unassembled WGS sequence"/>
</dbReference>